<evidence type="ECO:0000256" key="6">
    <source>
        <dbReference type="ARBA" id="ARBA00022741"/>
    </source>
</evidence>
<dbReference type="CDD" id="cd12915">
    <property type="entry name" value="PDC2_DGC_like"/>
    <property type="match status" value="1"/>
</dbReference>
<feature type="transmembrane region" description="Helical" evidence="11">
    <location>
        <begin position="160"/>
        <end position="183"/>
    </location>
</feature>
<dbReference type="Proteomes" id="UP000031971">
    <property type="component" value="Unassembled WGS sequence"/>
</dbReference>
<evidence type="ECO:0000256" key="3">
    <source>
        <dbReference type="ARBA" id="ARBA00012438"/>
    </source>
</evidence>
<dbReference type="STRING" id="272627.CCC_03773"/>
<dbReference type="Pfam" id="PF02518">
    <property type="entry name" value="HATPase_c"/>
    <property type="match status" value="1"/>
</dbReference>
<keyword evidence="11" id="KW-0472">Membrane</keyword>
<dbReference type="SUPFAM" id="SSF55874">
    <property type="entry name" value="ATPase domain of HSP90 chaperone/DNA topoisomerase II/histidine kinase"/>
    <property type="match status" value="1"/>
</dbReference>
<evidence type="ECO:0000313" key="14">
    <source>
        <dbReference type="Proteomes" id="UP000031971"/>
    </source>
</evidence>
<dbReference type="GO" id="GO:0046872">
    <property type="term" value="F:metal ion binding"/>
    <property type="evidence" value="ECO:0007669"/>
    <property type="project" value="UniProtKB-KW"/>
</dbReference>
<name>A0A0C2YUW5_PARME</name>
<feature type="transmembrane region" description="Helical" evidence="11">
    <location>
        <begin position="446"/>
        <end position="465"/>
    </location>
</feature>
<dbReference type="AlphaFoldDB" id="A0A0C2YUW5"/>
<proteinExistence type="inferred from homology"/>
<evidence type="ECO:0000259" key="12">
    <source>
        <dbReference type="PROSITE" id="PS50109"/>
    </source>
</evidence>
<dbReference type="Gene3D" id="3.30.565.10">
    <property type="entry name" value="Histidine kinase-like ATPase, C-terminal domain"/>
    <property type="match status" value="1"/>
</dbReference>
<keyword evidence="11" id="KW-1133">Transmembrane helix</keyword>
<keyword evidence="9" id="KW-0408">Iron</keyword>
<comment type="caution">
    <text evidence="13">The sequence shown here is derived from an EMBL/GenBank/DDBJ whole genome shotgun (WGS) entry which is preliminary data.</text>
</comment>
<sequence>MALLHWAPQYSVQIPEIDAEHQALFGVLNDLWAATERCSDKQATADAIHRVSETMRNHLRHEESLLEEWGYPRFGEHVLEHQKLLIQLDALVASADSNDKHELEIGELNFISNWLCSHIENSDKDYARFVARKDGGGEIAKSSPSWRQRIAASVTLSRSVMAALILITMAVDITVVGLLSYGLNATRNLQEREIRATVESTALLLDHNISESVSKIDLTLHEIEDWLEHELRVKGRIEDREAKIFLDNRKSWLSGLANFRVTDEHGTILYGSGTFPSESTSISDRDHFIVHRENSRSGLFVSNPILTRIDHEWGISLSRRYNSQDGSFAGVISATVNIDYFNSLLSAARLGVNGVALLRDGDTGMITRYPASSSPSQQIGTKVFSDELAQAIASGDQARSFHTQRTGDGVERLNAYRRLSAAPFHLVVGMGTEDYLAQWHSDVTKAVVIVSAFLLLSVGSVWLLWRLFGLTKKANNSAQLVREIARSKQQLSEAHRIARLGFIELNLITGDYLLGEGTQDMLGIDPARKSGSEEDVFFNVASDDRGRLMDLLSRRSGSCFELELRIGARTLHVLGEVSRDSAAPAMVVMTLQDITDRIIAEQERAAMIERIAESDRMEALGTLAGGIAHEINTPTQYVSDNIAFMSDGISSLLDLAESVKAAKSTEGDLVAVTKNLDGLDLDFLKAELPAAAAQAQDGTLRIAKIVQAIKEFSYPSSKLPHPIDLNHLIDVVATVTRNQWKYVAELEFDLDPDLPKISAIEGEINQVLVNLLVNATHAIAELGSSSLGRIKVKTQSLGDGVELTVRDSGVGIEPENLKQIFELFFTTKAPGQGTGQGLAITKAIIHRHGGQITAESEPGSGACFRIRLPIEIPAASSEDASLS</sequence>
<dbReference type="GO" id="GO:0003677">
    <property type="term" value="F:DNA binding"/>
    <property type="evidence" value="ECO:0007669"/>
    <property type="project" value="UniProtKB-KW"/>
</dbReference>
<organism evidence="13 14">
    <name type="scientific">Paramagnetospirillum magnetotacticum MS-1</name>
    <dbReference type="NCBI Taxonomy" id="272627"/>
    <lineage>
        <taxon>Bacteria</taxon>
        <taxon>Pseudomonadati</taxon>
        <taxon>Pseudomonadota</taxon>
        <taxon>Alphaproteobacteria</taxon>
        <taxon>Rhodospirillales</taxon>
        <taxon>Magnetospirillaceae</taxon>
        <taxon>Paramagnetospirillum</taxon>
    </lineage>
</organism>
<protein>
    <recommendedName>
        <fullName evidence="3">histidine kinase</fullName>
        <ecNumber evidence="3">2.7.13.3</ecNumber>
    </recommendedName>
</protein>
<dbReference type="GO" id="GO:0004673">
    <property type="term" value="F:protein histidine kinase activity"/>
    <property type="evidence" value="ECO:0007669"/>
    <property type="project" value="UniProtKB-EC"/>
</dbReference>
<feature type="domain" description="Histidine kinase" evidence="12">
    <location>
        <begin position="626"/>
        <end position="872"/>
    </location>
</feature>
<dbReference type="RefSeq" id="WP_052473184.1">
    <property type="nucleotide sequence ID" value="NZ_JXSL01000028.1"/>
</dbReference>
<reference evidence="13 14" key="1">
    <citation type="submission" date="2015-01" db="EMBL/GenBank/DDBJ databases">
        <title>Genome Sequence of Magnetospirillum magnetotacticum Strain MS-1.</title>
        <authorList>
            <person name="Marinov G.K."/>
            <person name="Smalley M.D."/>
            <person name="DeSalvo G."/>
        </authorList>
    </citation>
    <scope>NUCLEOTIDE SEQUENCE [LARGE SCALE GENOMIC DNA]</scope>
    <source>
        <strain evidence="13 14">MS-1</strain>
    </source>
</reference>
<keyword evidence="11" id="KW-0812">Transmembrane</keyword>
<evidence type="ECO:0000256" key="9">
    <source>
        <dbReference type="ARBA" id="ARBA00023004"/>
    </source>
</evidence>
<dbReference type="Gene3D" id="3.30.450.20">
    <property type="entry name" value="PAS domain"/>
    <property type="match status" value="3"/>
</dbReference>
<evidence type="ECO:0000256" key="8">
    <source>
        <dbReference type="ARBA" id="ARBA00022840"/>
    </source>
</evidence>
<accession>A0A0C2YUW5</accession>
<dbReference type="NCBIfam" id="TIGR02481">
    <property type="entry name" value="hemeryth_dom"/>
    <property type="match status" value="1"/>
</dbReference>
<evidence type="ECO:0000256" key="4">
    <source>
        <dbReference type="ARBA" id="ARBA00022679"/>
    </source>
</evidence>
<dbReference type="InterPro" id="IPR036890">
    <property type="entry name" value="HATPase_C_sf"/>
</dbReference>
<dbReference type="GO" id="GO:0005524">
    <property type="term" value="F:ATP binding"/>
    <property type="evidence" value="ECO:0007669"/>
    <property type="project" value="UniProtKB-KW"/>
</dbReference>
<dbReference type="InterPro" id="IPR035938">
    <property type="entry name" value="Hemerythrin-like_sf"/>
</dbReference>
<evidence type="ECO:0000256" key="1">
    <source>
        <dbReference type="ARBA" id="ARBA00000085"/>
    </source>
</evidence>
<keyword evidence="10" id="KW-0902">Two-component regulatory system</keyword>
<dbReference type="Pfam" id="PF01814">
    <property type="entry name" value="Hemerythrin"/>
    <property type="match status" value="1"/>
</dbReference>
<keyword evidence="6" id="KW-0547">Nucleotide-binding</keyword>
<dbReference type="NCBIfam" id="NF033749">
    <property type="entry name" value="bact_hemeryth"/>
    <property type="match status" value="1"/>
</dbReference>
<evidence type="ECO:0000256" key="5">
    <source>
        <dbReference type="ARBA" id="ARBA00022723"/>
    </source>
</evidence>
<dbReference type="Gene3D" id="1.20.120.50">
    <property type="entry name" value="Hemerythrin-like"/>
    <property type="match status" value="1"/>
</dbReference>
<evidence type="ECO:0000256" key="11">
    <source>
        <dbReference type="SAM" id="Phobius"/>
    </source>
</evidence>
<dbReference type="InterPro" id="IPR003594">
    <property type="entry name" value="HATPase_dom"/>
</dbReference>
<gene>
    <name evidence="13" type="ORF">CCC_03773</name>
</gene>
<comment type="catalytic activity">
    <reaction evidence="1">
        <text>ATP + protein L-histidine = ADP + protein N-phospho-L-histidine.</text>
        <dbReference type="EC" id="2.7.13.3"/>
    </reaction>
</comment>
<dbReference type="SMART" id="SM00387">
    <property type="entry name" value="HATPase_c"/>
    <property type="match status" value="1"/>
</dbReference>
<dbReference type="InterPro" id="IPR005467">
    <property type="entry name" value="His_kinase_dom"/>
</dbReference>
<keyword evidence="13" id="KW-0371">Homeobox</keyword>
<dbReference type="PANTHER" id="PTHR43065">
    <property type="entry name" value="SENSOR HISTIDINE KINASE"/>
    <property type="match status" value="1"/>
</dbReference>
<dbReference type="InterPro" id="IPR004358">
    <property type="entry name" value="Sig_transdc_His_kin-like_C"/>
</dbReference>
<evidence type="ECO:0000256" key="7">
    <source>
        <dbReference type="ARBA" id="ARBA00022777"/>
    </source>
</evidence>
<keyword evidence="8" id="KW-0067">ATP-binding</keyword>
<dbReference type="PRINTS" id="PR00344">
    <property type="entry name" value="BCTRLSENSOR"/>
</dbReference>
<evidence type="ECO:0000256" key="2">
    <source>
        <dbReference type="ARBA" id="ARBA00010587"/>
    </source>
</evidence>
<dbReference type="CDD" id="cd12914">
    <property type="entry name" value="PDC1_DGC_like"/>
    <property type="match status" value="1"/>
</dbReference>
<dbReference type="CDD" id="cd12107">
    <property type="entry name" value="Hemerythrin"/>
    <property type="match status" value="1"/>
</dbReference>
<dbReference type="PANTHER" id="PTHR43065:SF46">
    <property type="entry name" value="C4-DICARBOXYLATE TRANSPORT SENSOR PROTEIN DCTB"/>
    <property type="match status" value="1"/>
</dbReference>
<keyword evidence="14" id="KW-1185">Reference proteome</keyword>
<keyword evidence="7 13" id="KW-0418">Kinase</keyword>
<dbReference type="SUPFAM" id="SSF47188">
    <property type="entry name" value="Hemerythrin-like"/>
    <property type="match status" value="1"/>
</dbReference>
<comment type="similarity">
    <text evidence="2">Belongs to the hemerythrin family.</text>
</comment>
<dbReference type="Gene3D" id="1.10.287.130">
    <property type="match status" value="1"/>
</dbReference>
<evidence type="ECO:0000256" key="10">
    <source>
        <dbReference type="ARBA" id="ARBA00023012"/>
    </source>
</evidence>
<keyword evidence="4" id="KW-0808">Transferase</keyword>
<dbReference type="EMBL" id="JXSL01000028">
    <property type="protein sequence ID" value="KIL98490.1"/>
    <property type="molecule type" value="Genomic_DNA"/>
</dbReference>
<dbReference type="PROSITE" id="PS50109">
    <property type="entry name" value="HIS_KIN"/>
    <property type="match status" value="1"/>
</dbReference>
<dbReference type="OrthoDB" id="9796100at2"/>
<dbReference type="GO" id="GO:0000160">
    <property type="term" value="P:phosphorelay signal transduction system"/>
    <property type="evidence" value="ECO:0007669"/>
    <property type="project" value="UniProtKB-KW"/>
</dbReference>
<keyword evidence="5" id="KW-0479">Metal-binding</keyword>
<evidence type="ECO:0000313" key="13">
    <source>
        <dbReference type="EMBL" id="KIL98490.1"/>
    </source>
</evidence>
<dbReference type="InterPro" id="IPR012312">
    <property type="entry name" value="Hemerythrin-like"/>
</dbReference>
<dbReference type="EC" id="2.7.13.3" evidence="3"/>
<dbReference type="InterPro" id="IPR012827">
    <property type="entry name" value="Hemerythrin_metal-bd"/>
</dbReference>